<evidence type="ECO:0000313" key="4">
    <source>
        <dbReference type="Proteomes" id="UP000075288"/>
    </source>
</evidence>
<comment type="caution">
    <text evidence="3">The sequence shown here is derived from an EMBL/GenBank/DDBJ whole genome shotgun (WGS) entry which is preliminary data.</text>
</comment>
<organism evidence="3 5">
    <name type="scientific">Heyndrickxia coagulans</name>
    <name type="common">Weizmannia coagulans</name>
    <dbReference type="NCBI Taxonomy" id="1398"/>
    <lineage>
        <taxon>Bacteria</taxon>
        <taxon>Bacillati</taxon>
        <taxon>Bacillota</taxon>
        <taxon>Bacilli</taxon>
        <taxon>Bacillales</taxon>
        <taxon>Bacillaceae</taxon>
        <taxon>Heyndrickxia</taxon>
    </lineage>
</organism>
<dbReference type="Proteomes" id="UP000075288">
    <property type="component" value="Unassembled WGS sequence"/>
</dbReference>
<evidence type="ECO:0000313" key="2">
    <source>
        <dbReference type="EMBL" id="KYC58744.1"/>
    </source>
</evidence>
<evidence type="ECO:0000313" key="3">
    <source>
        <dbReference type="EMBL" id="KYC58953.1"/>
    </source>
</evidence>
<dbReference type="EMBL" id="LQYI01000195">
    <property type="protein sequence ID" value="KYC58953.1"/>
    <property type="molecule type" value="Genomic_DNA"/>
</dbReference>
<name>A0A150JNT0_HEYCO</name>
<reference evidence="4 5" key="1">
    <citation type="submission" date="2016-01" db="EMBL/GenBank/DDBJ databases">
        <title>Genome Sequences of Twelve Sporeforming Bacillus Species Isolated from Foods.</title>
        <authorList>
            <person name="Berendsen E.M."/>
            <person name="Wells-Bennik M.H."/>
            <person name="Krawcyk A.O."/>
            <person name="De Jong A."/>
            <person name="Holsappel S."/>
            <person name="Eijlander R.T."/>
            <person name="Kuipers O.P."/>
        </authorList>
    </citation>
    <scope>NUCLEOTIDE SEQUENCE [LARGE SCALE GENOMIC DNA]</scope>
    <source>
        <strain evidence="2 4">B4098</strain>
        <strain evidence="3 5">B4099</strain>
    </source>
</reference>
<gene>
    <name evidence="2" type="ORF">B4098_2436</name>
    <name evidence="3" type="ORF">B4099_2569</name>
</gene>
<protein>
    <submittedName>
        <fullName evidence="3">Uncharacterized protein</fullName>
    </submittedName>
</protein>
<accession>A0A150JNT0</accession>
<evidence type="ECO:0000313" key="5">
    <source>
        <dbReference type="Proteomes" id="UP000075304"/>
    </source>
</evidence>
<dbReference type="AlphaFoldDB" id="A0A150JNT0"/>
<dbReference type="Proteomes" id="UP000075304">
    <property type="component" value="Unassembled WGS sequence"/>
</dbReference>
<proteinExistence type="predicted"/>
<feature type="region of interest" description="Disordered" evidence="1">
    <location>
        <begin position="19"/>
        <end position="41"/>
    </location>
</feature>
<dbReference type="EMBL" id="LQYG01000120">
    <property type="protein sequence ID" value="KYC58744.1"/>
    <property type="molecule type" value="Genomic_DNA"/>
</dbReference>
<evidence type="ECO:0000256" key="1">
    <source>
        <dbReference type="SAM" id="MobiDB-lite"/>
    </source>
</evidence>
<sequence length="41" mass="4912">MVKTHDRLLLFYVSTLTTKQHKKPPIPGKRDERVLPRYHPN</sequence>